<dbReference type="GeneTree" id="ENSGT01060000248777"/>
<evidence type="ECO:0000256" key="1">
    <source>
        <dbReference type="ARBA" id="ARBA00004123"/>
    </source>
</evidence>
<reference evidence="4" key="3">
    <citation type="submission" date="2025-08" db="UniProtKB">
        <authorList>
            <consortium name="Ensembl"/>
        </authorList>
    </citation>
    <scope>IDENTIFICATION</scope>
</reference>
<dbReference type="SUPFAM" id="SSF54160">
    <property type="entry name" value="Chromo domain-like"/>
    <property type="match status" value="1"/>
</dbReference>
<dbReference type="Proteomes" id="UP000018467">
    <property type="component" value="Unassembled WGS sequence"/>
</dbReference>
<dbReference type="InParanoid" id="A0A3B1KFT6"/>
<reference evidence="4" key="4">
    <citation type="submission" date="2025-09" db="UniProtKB">
        <authorList>
            <consortium name="Ensembl"/>
        </authorList>
    </citation>
    <scope>IDENTIFICATION</scope>
</reference>
<accession>A0A3B1KFT6</accession>
<evidence type="ECO:0000259" key="3">
    <source>
        <dbReference type="PROSITE" id="PS50013"/>
    </source>
</evidence>
<dbReference type="STRING" id="7994.ENSAMXP00000052741"/>
<dbReference type="PANTHER" id="PTHR46148">
    <property type="entry name" value="CHROMO DOMAIN-CONTAINING PROTEIN"/>
    <property type="match status" value="1"/>
</dbReference>
<dbReference type="InterPro" id="IPR000953">
    <property type="entry name" value="Chromo/chromo_shadow_dom"/>
</dbReference>
<dbReference type="Ensembl" id="ENSAMXT00000038787.1">
    <property type="protein sequence ID" value="ENSAMXP00000052741.1"/>
    <property type="gene ID" value="ENSAMXG00000037613.1"/>
</dbReference>
<organism evidence="4 5">
    <name type="scientific">Astyanax mexicanus</name>
    <name type="common">Blind cave fish</name>
    <name type="synonym">Astyanax fasciatus mexicanus</name>
    <dbReference type="NCBI Taxonomy" id="7994"/>
    <lineage>
        <taxon>Eukaryota</taxon>
        <taxon>Metazoa</taxon>
        <taxon>Chordata</taxon>
        <taxon>Craniata</taxon>
        <taxon>Vertebrata</taxon>
        <taxon>Euteleostomi</taxon>
        <taxon>Actinopterygii</taxon>
        <taxon>Neopterygii</taxon>
        <taxon>Teleostei</taxon>
        <taxon>Ostariophysi</taxon>
        <taxon>Characiformes</taxon>
        <taxon>Characoidei</taxon>
        <taxon>Acestrorhamphidae</taxon>
        <taxon>Acestrorhamphinae</taxon>
        <taxon>Astyanax</taxon>
    </lineage>
</organism>
<dbReference type="Pfam" id="PF24626">
    <property type="entry name" value="SH3_Tf2-1"/>
    <property type="match status" value="1"/>
</dbReference>
<evidence type="ECO:0000256" key="2">
    <source>
        <dbReference type="SAM" id="MobiDB-lite"/>
    </source>
</evidence>
<evidence type="ECO:0000313" key="4">
    <source>
        <dbReference type="Ensembl" id="ENSAMXP00000052741.1"/>
    </source>
</evidence>
<feature type="compositionally biased region" description="Basic residues" evidence="2">
    <location>
        <begin position="229"/>
        <end position="239"/>
    </location>
</feature>
<keyword evidence="5" id="KW-1185">Reference proteome</keyword>
<reference evidence="5" key="1">
    <citation type="submission" date="2013-03" db="EMBL/GenBank/DDBJ databases">
        <authorList>
            <person name="Jeffery W."/>
            <person name="Warren W."/>
            <person name="Wilson R.K."/>
        </authorList>
    </citation>
    <scope>NUCLEOTIDE SEQUENCE</scope>
    <source>
        <strain evidence="5">female</strain>
    </source>
</reference>
<dbReference type="PROSITE" id="PS50013">
    <property type="entry name" value="CHROMO_2"/>
    <property type="match status" value="1"/>
</dbReference>
<name>A0A3B1KFT6_ASTMX</name>
<feature type="domain" description="Chromo" evidence="3">
    <location>
        <begin position="141"/>
        <end position="199"/>
    </location>
</feature>
<reference evidence="5" key="2">
    <citation type="journal article" date="2014" name="Nat. Commun.">
        <title>The cavefish genome reveals candidate genes for eye loss.</title>
        <authorList>
            <person name="McGaugh S.E."/>
            <person name="Gross J.B."/>
            <person name="Aken B."/>
            <person name="Blin M."/>
            <person name="Borowsky R."/>
            <person name="Chalopin D."/>
            <person name="Hinaux H."/>
            <person name="Jeffery W.R."/>
            <person name="Keene A."/>
            <person name="Ma L."/>
            <person name="Minx P."/>
            <person name="Murphy D."/>
            <person name="O'Quin K.E."/>
            <person name="Retaux S."/>
            <person name="Rohner N."/>
            <person name="Searle S.M."/>
            <person name="Stahl B.A."/>
            <person name="Tabin C."/>
            <person name="Volff J.N."/>
            <person name="Yoshizawa M."/>
            <person name="Warren W.C."/>
        </authorList>
    </citation>
    <scope>NUCLEOTIDE SEQUENCE [LARGE SCALE GENOMIC DNA]</scope>
    <source>
        <strain evidence="5">female</strain>
    </source>
</reference>
<proteinExistence type="predicted"/>
<dbReference type="Pfam" id="PF00385">
    <property type="entry name" value="Chromo"/>
    <property type="match status" value="1"/>
</dbReference>
<feature type="compositionally biased region" description="Polar residues" evidence="2">
    <location>
        <begin position="269"/>
        <end position="312"/>
    </location>
</feature>
<dbReference type="PANTHER" id="PTHR46148:SF52">
    <property type="entry name" value="OS04G0603800 PROTEIN"/>
    <property type="match status" value="1"/>
</dbReference>
<feature type="region of interest" description="Disordered" evidence="2">
    <location>
        <begin position="188"/>
        <end position="323"/>
    </location>
</feature>
<evidence type="ECO:0000313" key="5">
    <source>
        <dbReference type="Proteomes" id="UP000018467"/>
    </source>
</evidence>
<comment type="subcellular location">
    <subcellularLocation>
        <location evidence="1">Nucleus</location>
    </subcellularLocation>
</comment>
<protein>
    <recommendedName>
        <fullName evidence="3">Chromo domain-containing protein</fullName>
    </recommendedName>
</protein>
<dbReference type="InterPro" id="IPR056924">
    <property type="entry name" value="SH3_Tf2-1"/>
</dbReference>
<feature type="compositionally biased region" description="Low complexity" evidence="2">
    <location>
        <begin position="218"/>
        <end position="228"/>
    </location>
</feature>
<dbReference type="SMART" id="SM00298">
    <property type="entry name" value="CHROMO"/>
    <property type="match status" value="1"/>
</dbReference>
<dbReference type="InterPro" id="IPR016197">
    <property type="entry name" value="Chromo-like_dom_sf"/>
</dbReference>
<dbReference type="InterPro" id="IPR023780">
    <property type="entry name" value="Chromo_domain"/>
</dbReference>
<dbReference type="GO" id="GO:0005634">
    <property type="term" value="C:nucleus"/>
    <property type="evidence" value="ECO:0007669"/>
    <property type="project" value="UniProtKB-SubCell"/>
</dbReference>
<sequence length="323" mass="36081">MPWSAEPSDIPAVDDWMRRSEEVWEETHGRIEAVLQRQKHQADRLRRETPLYSPGDRVWLSTRDFRQPDMHKKLSVKYIGPFKIIKRINEVTYHLDLPSHYRVCPSFHVSLLKPVIPGPLDETSLGAPPPPPVAMDGGPVYAVERLLDSRRRRGGLQYLVDWRGYGLEDRSWVPASDVLDPLMVEDFHRSHPSRPAPRPRGRPRRRSPIPGRGRRRGSGSVHSLSSVRGSRRGRPRSRVPVHPVPASGLPVLSATGGDGAVSFCRPHPSVSSDSLEGGTVTQPCSPSTLPDSISQNSPGYDINNNLSPSPNRVTLRRSDSPVF</sequence>
<feature type="compositionally biased region" description="Basic residues" evidence="2">
    <location>
        <begin position="197"/>
        <end position="217"/>
    </location>
</feature>
<dbReference type="Gene3D" id="2.40.50.40">
    <property type="match status" value="1"/>
</dbReference>
<dbReference type="Bgee" id="ENSAMXG00000037613">
    <property type="expression patterns" value="Expressed in respiratory system and 1 other cell type or tissue"/>
</dbReference>
<dbReference type="AlphaFoldDB" id="A0A3B1KFT6"/>